<feature type="domain" description="Major facilitator superfamily (MFS) profile" evidence="4">
    <location>
        <begin position="52"/>
        <end position="645"/>
    </location>
</feature>
<feature type="transmembrane region" description="Helical" evidence="3">
    <location>
        <begin position="175"/>
        <end position="194"/>
    </location>
</feature>
<feature type="transmembrane region" description="Helical" evidence="3">
    <location>
        <begin position="206"/>
        <end position="225"/>
    </location>
</feature>
<dbReference type="InterPro" id="IPR020846">
    <property type="entry name" value="MFS_dom"/>
</dbReference>
<evidence type="ECO:0000313" key="6">
    <source>
        <dbReference type="Proteomes" id="UP000285301"/>
    </source>
</evidence>
<dbReference type="Proteomes" id="UP000285301">
    <property type="component" value="Unassembled WGS sequence"/>
</dbReference>
<sequence length="695" mass="76622">MSARISFEHSPPKDLNRNISIESETSTTKFSNKPVITENAKFVPPDGGWGWVVVFASFMISLIADGISTSFGILFIDLTEYFKAGRSKTAWVGSLFLSIPLLLGPLASALTDHYGCRKVTIISGLISSMGFVIGFFAQQLEHLFIASTVSGIGLSLSYVTGIVIVAYYFEKRRSLATGLSVCGTGIGTGVFPYLTRYLLIHYSWRGTLLIMSGFLLNIVVFGALMRDLDIDDDETESSCDSDSEVQSIGNDTFSSNANNHSNLMKSNVSDSHHISSSLINIPTYITNRNSTATVPHEVLNEISARKGGYLWQLLQRYPNLLSAFLTKEEQTKPTHNVGLTNENQTAIVKTQEKAEETPENVALVRSPSKKQSSNTVQCRLNSLLPFEARSHCLRNMKLQRGSLTYRSAMLNIRRYRLRALSAPDIYRNSMVTIDTSEPITDFMHDVKEVLLDIVDFSNFKSFKYTLFCFSNFLLYACIDIPYVYLPDHAISTGAANKETSSFLISVIGMINTFGIVIVGYFGDKPWIEATTLYSILICLGGLSMSLLPWVHSYKRMAFLASVYGFAISANYSLVSVILVDIISLDKFTNGYGLLLLVQGIASLIGPPIAGWLFDVTGNYKATFFTSGICILVSGLSVLPVTKTSYCSTKTQAKESSSRSSSPEETKIETFNSLKQANGRDSLNHINDKDLSVNSN</sequence>
<dbReference type="SUPFAM" id="SSF103473">
    <property type="entry name" value="MFS general substrate transporter"/>
    <property type="match status" value="1"/>
</dbReference>
<name>A0A3S3PDZ4_9ACAR</name>
<evidence type="ECO:0000259" key="4">
    <source>
        <dbReference type="PROSITE" id="PS50850"/>
    </source>
</evidence>
<reference evidence="5 6" key="1">
    <citation type="journal article" date="2018" name="Gigascience">
        <title>Genomes of trombidid mites reveal novel predicted allergens and laterally-transferred genes associated with secondary metabolism.</title>
        <authorList>
            <person name="Dong X."/>
            <person name="Chaisiri K."/>
            <person name="Xia D."/>
            <person name="Armstrong S.D."/>
            <person name="Fang Y."/>
            <person name="Donnelly M.J."/>
            <person name="Kadowaki T."/>
            <person name="McGarry J.W."/>
            <person name="Darby A.C."/>
            <person name="Makepeace B.L."/>
        </authorList>
    </citation>
    <scope>NUCLEOTIDE SEQUENCE [LARGE SCALE GENOMIC DNA]</scope>
    <source>
        <strain evidence="5">UoL-WK</strain>
    </source>
</reference>
<proteinExistence type="predicted"/>
<dbReference type="PANTHER" id="PTHR11360:SF260">
    <property type="entry name" value="MFS DOMAIN-CONTAINING PROTEIN"/>
    <property type="match status" value="1"/>
</dbReference>
<keyword evidence="3" id="KW-0472">Membrane</keyword>
<accession>A0A3S3PDZ4</accession>
<dbReference type="OrthoDB" id="410267at2759"/>
<dbReference type="CDD" id="cd17352">
    <property type="entry name" value="MFS_MCT_SLC16"/>
    <property type="match status" value="1"/>
</dbReference>
<feature type="transmembrane region" description="Helical" evidence="3">
    <location>
        <begin position="591"/>
        <end position="613"/>
    </location>
</feature>
<feature type="region of interest" description="Disordered" evidence="2">
    <location>
        <begin position="674"/>
        <end position="695"/>
    </location>
</feature>
<keyword evidence="6" id="KW-1185">Reference proteome</keyword>
<feature type="compositionally biased region" description="Basic and acidic residues" evidence="2">
    <location>
        <begin position="681"/>
        <end position="695"/>
    </location>
</feature>
<feature type="transmembrane region" description="Helical" evidence="3">
    <location>
        <begin position="556"/>
        <end position="579"/>
    </location>
</feature>
<feature type="transmembrane region" description="Helical" evidence="3">
    <location>
        <begin position="88"/>
        <end position="107"/>
    </location>
</feature>
<dbReference type="InterPro" id="IPR050327">
    <property type="entry name" value="Proton-linked_MCT"/>
</dbReference>
<evidence type="ECO:0000256" key="1">
    <source>
        <dbReference type="ARBA" id="ARBA00004141"/>
    </source>
</evidence>
<keyword evidence="3" id="KW-1133">Transmembrane helix</keyword>
<evidence type="ECO:0000256" key="2">
    <source>
        <dbReference type="SAM" id="MobiDB-lite"/>
    </source>
</evidence>
<feature type="transmembrane region" description="Helical" evidence="3">
    <location>
        <begin position="143"/>
        <end position="168"/>
    </location>
</feature>
<feature type="transmembrane region" description="Helical" evidence="3">
    <location>
        <begin position="619"/>
        <end position="640"/>
    </location>
</feature>
<dbReference type="AlphaFoldDB" id="A0A3S3PDZ4"/>
<dbReference type="PROSITE" id="PS50850">
    <property type="entry name" value="MFS"/>
    <property type="match status" value="1"/>
</dbReference>
<dbReference type="PANTHER" id="PTHR11360">
    <property type="entry name" value="MONOCARBOXYLATE TRANSPORTER"/>
    <property type="match status" value="1"/>
</dbReference>
<dbReference type="GO" id="GO:0008028">
    <property type="term" value="F:monocarboxylic acid transmembrane transporter activity"/>
    <property type="evidence" value="ECO:0007669"/>
    <property type="project" value="TreeGrafter"/>
</dbReference>
<organism evidence="5 6">
    <name type="scientific">Dinothrombium tinctorium</name>
    <dbReference type="NCBI Taxonomy" id="1965070"/>
    <lineage>
        <taxon>Eukaryota</taxon>
        <taxon>Metazoa</taxon>
        <taxon>Ecdysozoa</taxon>
        <taxon>Arthropoda</taxon>
        <taxon>Chelicerata</taxon>
        <taxon>Arachnida</taxon>
        <taxon>Acari</taxon>
        <taxon>Acariformes</taxon>
        <taxon>Trombidiformes</taxon>
        <taxon>Prostigmata</taxon>
        <taxon>Anystina</taxon>
        <taxon>Parasitengona</taxon>
        <taxon>Trombidioidea</taxon>
        <taxon>Trombidiidae</taxon>
        <taxon>Dinothrombium</taxon>
    </lineage>
</organism>
<comment type="caution">
    <text evidence="5">The sequence shown here is derived from an EMBL/GenBank/DDBJ whole genome shotgun (WGS) entry which is preliminary data.</text>
</comment>
<protein>
    <submittedName>
        <fullName evidence="5">Monocarboxylate transporter 9-like protein</fullName>
    </submittedName>
</protein>
<comment type="subcellular location">
    <subcellularLocation>
        <location evidence="1">Membrane</location>
        <topology evidence="1">Multi-pass membrane protein</topology>
    </subcellularLocation>
</comment>
<dbReference type="InterPro" id="IPR036259">
    <property type="entry name" value="MFS_trans_sf"/>
</dbReference>
<feature type="transmembrane region" description="Helical" evidence="3">
    <location>
        <begin position="533"/>
        <end position="550"/>
    </location>
</feature>
<feature type="transmembrane region" description="Helical" evidence="3">
    <location>
        <begin position="49"/>
        <end position="76"/>
    </location>
</feature>
<gene>
    <name evidence="5" type="ORF">B4U79_16001</name>
</gene>
<dbReference type="EMBL" id="NCKU01000066">
    <property type="protein sequence ID" value="RWS17494.1"/>
    <property type="molecule type" value="Genomic_DNA"/>
</dbReference>
<dbReference type="Gene3D" id="1.20.1250.20">
    <property type="entry name" value="MFS general substrate transporter like domains"/>
    <property type="match status" value="2"/>
</dbReference>
<feature type="transmembrane region" description="Helical" evidence="3">
    <location>
        <begin position="119"/>
        <end position="137"/>
    </location>
</feature>
<evidence type="ECO:0000313" key="5">
    <source>
        <dbReference type="EMBL" id="RWS17494.1"/>
    </source>
</evidence>
<keyword evidence="3" id="KW-0812">Transmembrane</keyword>
<feature type="transmembrane region" description="Helical" evidence="3">
    <location>
        <begin position="464"/>
        <end position="482"/>
    </location>
</feature>
<dbReference type="InterPro" id="IPR011701">
    <property type="entry name" value="MFS"/>
</dbReference>
<feature type="transmembrane region" description="Helical" evidence="3">
    <location>
        <begin position="502"/>
        <end position="521"/>
    </location>
</feature>
<dbReference type="STRING" id="1965070.A0A3S3PDZ4"/>
<evidence type="ECO:0000256" key="3">
    <source>
        <dbReference type="SAM" id="Phobius"/>
    </source>
</evidence>
<dbReference type="Pfam" id="PF07690">
    <property type="entry name" value="MFS_1"/>
    <property type="match status" value="2"/>
</dbReference>
<dbReference type="GO" id="GO:0016020">
    <property type="term" value="C:membrane"/>
    <property type="evidence" value="ECO:0007669"/>
    <property type="project" value="UniProtKB-SubCell"/>
</dbReference>